<proteinExistence type="predicted"/>
<feature type="domain" description="Retrotransposon gag" evidence="1">
    <location>
        <begin position="82"/>
        <end position="145"/>
    </location>
</feature>
<evidence type="ECO:0000259" key="1">
    <source>
        <dbReference type="Pfam" id="PF03732"/>
    </source>
</evidence>
<dbReference type="AlphaFoldDB" id="A0A843W901"/>
<protein>
    <recommendedName>
        <fullName evidence="1">Retrotransposon gag domain-containing protein</fullName>
    </recommendedName>
</protein>
<gene>
    <name evidence="2" type="ORF">Taro_036655</name>
</gene>
<comment type="caution">
    <text evidence="2">The sequence shown here is derived from an EMBL/GenBank/DDBJ whole genome shotgun (WGS) entry which is preliminary data.</text>
</comment>
<organism evidence="2 3">
    <name type="scientific">Colocasia esculenta</name>
    <name type="common">Wild taro</name>
    <name type="synonym">Arum esculentum</name>
    <dbReference type="NCBI Taxonomy" id="4460"/>
    <lineage>
        <taxon>Eukaryota</taxon>
        <taxon>Viridiplantae</taxon>
        <taxon>Streptophyta</taxon>
        <taxon>Embryophyta</taxon>
        <taxon>Tracheophyta</taxon>
        <taxon>Spermatophyta</taxon>
        <taxon>Magnoliopsida</taxon>
        <taxon>Liliopsida</taxon>
        <taxon>Araceae</taxon>
        <taxon>Aroideae</taxon>
        <taxon>Colocasieae</taxon>
        <taxon>Colocasia</taxon>
    </lineage>
</organism>
<sequence length="145" mass="17027">MAVERAQLRDIQQTIQDLTRALLHAAQGDSNRGARDLHRNFWSMNPHRFSGTTNPDEAEHWLKETERIFHVMQCTDEDKLLLTTFHLERDACAWWKSVEATRADGQFTWNEFKEEFNSKKAAKFTALKQRNLTVVEYEAQFSRLA</sequence>
<accession>A0A843W901</accession>
<evidence type="ECO:0000313" key="3">
    <source>
        <dbReference type="Proteomes" id="UP000652761"/>
    </source>
</evidence>
<dbReference type="Pfam" id="PF03732">
    <property type="entry name" value="Retrotrans_gag"/>
    <property type="match status" value="1"/>
</dbReference>
<name>A0A843W901_COLES</name>
<dbReference type="InterPro" id="IPR005162">
    <property type="entry name" value="Retrotrans_gag_dom"/>
</dbReference>
<dbReference type="Proteomes" id="UP000652761">
    <property type="component" value="Unassembled WGS sequence"/>
</dbReference>
<reference evidence="2" key="1">
    <citation type="submission" date="2017-07" db="EMBL/GenBank/DDBJ databases">
        <title>Taro Niue Genome Assembly and Annotation.</title>
        <authorList>
            <person name="Atibalentja N."/>
            <person name="Keating K."/>
            <person name="Fields C.J."/>
        </authorList>
    </citation>
    <scope>NUCLEOTIDE SEQUENCE</scope>
    <source>
        <strain evidence="2">Niue_2</strain>
        <tissue evidence="2">Leaf</tissue>
    </source>
</reference>
<keyword evidence="3" id="KW-1185">Reference proteome</keyword>
<dbReference type="OrthoDB" id="1936908at2759"/>
<evidence type="ECO:0000313" key="2">
    <source>
        <dbReference type="EMBL" id="MQM03867.1"/>
    </source>
</evidence>
<dbReference type="EMBL" id="NMUH01003110">
    <property type="protein sequence ID" value="MQM03867.1"/>
    <property type="molecule type" value="Genomic_DNA"/>
</dbReference>